<dbReference type="EMBL" id="NBNE01000687">
    <property type="protein sequence ID" value="OWZ17820.1"/>
    <property type="molecule type" value="Genomic_DNA"/>
</dbReference>
<keyword evidence="2" id="KW-1185">Reference proteome</keyword>
<evidence type="ECO:0000313" key="1">
    <source>
        <dbReference type="EMBL" id="OWZ17820.1"/>
    </source>
</evidence>
<protein>
    <submittedName>
        <fullName evidence="1">Uncharacterized protein</fullName>
    </submittedName>
</protein>
<dbReference type="AlphaFoldDB" id="A0A225WLT5"/>
<evidence type="ECO:0000313" key="2">
    <source>
        <dbReference type="Proteomes" id="UP000198211"/>
    </source>
</evidence>
<sequence>MPKPPTGLSNDHRYVRSGRTVRGKDGVDYFMDSAAGIRQTVRMSVLWRSGWISISAIFSGYRDIINWIEYSTAWGHFASCDVCYTTSCDYSTSSQVDGEAEFNTYDSDQFLAALARHEGSNEAEDDDPNICGSECEEDEPDDVETDQQLQEVMNVEIDEEHEALSASECEFDDNEVFETIANEAWSPRDDANVNPDFITDDELKAIADAWIVYDQDHSSEFQVDSARDLYDGRWGPTQSARAFAESPLGMFYYFMPKSGSSDVKLATPTAASNR</sequence>
<gene>
    <name evidence="1" type="ORF">PHMEG_0008192</name>
</gene>
<dbReference type="STRING" id="4795.A0A225WLT5"/>
<accession>A0A225WLT5</accession>
<comment type="caution">
    <text evidence="1">The sequence shown here is derived from an EMBL/GenBank/DDBJ whole genome shotgun (WGS) entry which is preliminary data.</text>
</comment>
<reference evidence="2" key="1">
    <citation type="submission" date="2017-03" db="EMBL/GenBank/DDBJ databases">
        <title>Phytopthora megakarya and P. palmivora, two closely related causual agents of cacao black pod achieved similar genome size and gene model numbers by different mechanisms.</title>
        <authorList>
            <person name="Ali S."/>
            <person name="Shao J."/>
            <person name="Larry D.J."/>
            <person name="Kronmiller B."/>
            <person name="Shen D."/>
            <person name="Strem M.D."/>
            <person name="Melnick R.L."/>
            <person name="Guiltinan M.J."/>
            <person name="Tyler B.M."/>
            <person name="Meinhardt L.W."/>
            <person name="Bailey B.A."/>
        </authorList>
    </citation>
    <scope>NUCLEOTIDE SEQUENCE [LARGE SCALE GENOMIC DNA]</scope>
    <source>
        <strain evidence="2">zdho120</strain>
    </source>
</reference>
<dbReference type="Proteomes" id="UP000198211">
    <property type="component" value="Unassembled WGS sequence"/>
</dbReference>
<dbReference type="OrthoDB" id="128872at2759"/>
<proteinExistence type="predicted"/>
<name>A0A225WLT5_9STRA</name>
<organism evidence="1 2">
    <name type="scientific">Phytophthora megakarya</name>
    <dbReference type="NCBI Taxonomy" id="4795"/>
    <lineage>
        <taxon>Eukaryota</taxon>
        <taxon>Sar</taxon>
        <taxon>Stramenopiles</taxon>
        <taxon>Oomycota</taxon>
        <taxon>Peronosporomycetes</taxon>
        <taxon>Peronosporales</taxon>
        <taxon>Peronosporaceae</taxon>
        <taxon>Phytophthora</taxon>
    </lineage>
</organism>